<evidence type="ECO:0000259" key="2">
    <source>
        <dbReference type="Pfam" id="PF18629"/>
    </source>
</evidence>
<evidence type="ECO:0000313" key="4">
    <source>
        <dbReference type="Proteomes" id="UP000077752"/>
    </source>
</evidence>
<feature type="region of interest" description="Disordered" evidence="1">
    <location>
        <begin position="78"/>
        <end position="97"/>
    </location>
</feature>
<dbReference type="EMBL" id="LUCV01000027">
    <property type="protein sequence ID" value="OAI91251.1"/>
    <property type="molecule type" value="Genomic_DNA"/>
</dbReference>
<protein>
    <recommendedName>
        <fullName evidence="2">DUF5629 domain-containing protein</fullName>
    </recommendedName>
</protein>
<name>A0A177SL32_PSEPU</name>
<evidence type="ECO:0000313" key="3">
    <source>
        <dbReference type="EMBL" id="OAI91251.1"/>
    </source>
</evidence>
<dbReference type="InterPro" id="IPR041081">
    <property type="entry name" value="DUF5629"/>
</dbReference>
<dbReference type="RefSeq" id="WP_064303521.1">
    <property type="nucleotide sequence ID" value="NZ_LUCV01000027.1"/>
</dbReference>
<dbReference type="Pfam" id="PF18629">
    <property type="entry name" value="DUF5629"/>
    <property type="match status" value="1"/>
</dbReference>
<accession>A0A177SL32</accession>
<gene>
    <name evidence="3" type="ORF">AYO28_22115</name>
</gene>
<organism evidence="3 4">
    <name type="scientific">Pseudomonas putida</name>
    <name type="common">Arthrobacter siderocapsulatus</name>
    <dbReference type="NCBI Taxonomy" id="303"/>
    <lineage>
        <taxon>Bacteria</taxon>
        <taxon>Pseudomonadati</taxon>
        <taxon>Pseudomonadota</taxon>
        <taxon>Gammaproteobacteria</taxon>
        <taxon>Pseudomonadales</taxon>
        <taxon>Pseudomonadaceae</taxon>
        <taxon>Pseudomonas</taxon>
    </lineage>
</organism>
<dbReference type="AlphaFoldDB" id="A0A177SL32"/>
<feature type="compositionally biased region" description="Acidic residues" evidence="1">
    <location>
        <begin position="82"/>
        <end position="91"/>
    </location>
</feature>
<reference evidence="3 4" key="1">
    <citation type="submission" date="2016-03" db="EMBL/GenBank/DDBJ databases">
        <title>Draft Genome Assembly of Pseudomonas putida strain CBF10-2.</title>
        <authorList>
            <person name="Iyer R.S."/>
            <person name="Damania A."/>
        </authorList>
    </citation>
    <scope>NUCLEOTIDE SEQUENCE [LARGE SCALE GENOMIC DNA]</scope>
    <source>
        <strain evidence="3 4">CBF10-2</strain>
    </source>
</reference>
<comment type="caution">
    <text evidence="3">The sequence shown here is derived from an EMBL/GenBank/DDBJ whole genome shotgun (WGS) entry which is preliminary data.</text>
</comment>
<dbReference type="Gene3D" id="2.30.29.190">
    <property type="match status" value="1"/>
</dbReference>
<feature type="domain" description="DUF5629" evidence="2">
    <location>
        <begin position="26"/>
        <end position="77"/>
    </location>
</feature>
<evidence type="ECO:0000256" key="1">
    <source>
        <dbReference type="SAM" id="MobiDB-lite"/>
    </source>
</evidence>
<sequence length="97" mass="10648">MTTLANALQSCDMLLIDGLHCFDFVHDDSGLRAECMDGRALKRWVFSPAQVAAARAEGGDWLIDSDSGEHRLVCMGALRAPEDDEDDEEDSHEPAAR</sequence>
<dbReference type="Proteomes" id="UP000077752">
    <property type="component" value="Unassembled WGS sequence"/>
</dbReference>
<proteinExistence type="predicted"/>